<reference evidence="2 3" key="1">
    <citation type="submission" date="2018-11" db="EMBL/GenBank/DDBJ databases">
        <authorList>
            <person name="Li F."/>
        </authorList>
    </citation>
    <scope>NUCLEOTIDE SEQUENCE [LARGE SCALE GENOMIC DNA]</scope>
    <source>
        <strain evidence="2 3">KIS18-7</strain>
    </source>
</reference>
<dbReference type="Proteomes" id="UP000277094">
    <property type="component" value="Unassembled WGS sequence"/>
</dbReference>
<dbReference type="Pfam" id="PF00004">
    <property type="entry name" value="AAA"/>
    <property type="match status" value="1"/>
</dbReference>
<name>A0A3N0DSM0_9ACTN</name>
<dbReference type="InterPro" id="IPR003959">
    <property type="entry name" value="ATPase_AAA_core"/>
</dbReference>
<dbReference type="GO" id="GO:0005524">
    <property type="term" value="F:ATP binding"/>
    <property type="evidence" value="ECO:0007669"/>
    <property type="project" value="InterPro"/>
</dbReference>
<comment type="caution">
    <text evidence="2">The sequence shown here is derived from an EMBL/GenBank/DDBJ whole genome shotgun (WGS) entry which is preliminary data.</text>
</comment>
<dbReference type="AlphaFoldDB" id="A0A3N0DSM0"/>
<protein>
    <submittedName>
        <fullName evidence="2">AAA family ATPase</fullName>
    </submittedName>
</protein>
<dbReference type="Gene3D" id="3.40.50.300">
    <property type="entry name" value="P-loop containing nucleotide triphosphate hydrolases"/>
    <property type="match status" value="1"/>
</dbReference>
<feature type="domain" description="ATPase AAA-type core" evidence="1">
    <location>
        <begin position="63"/>
        <end position="136"/>
    </location>
</feature>
<dbReference type="OrthoDB" id="9802352at2"/>
<keyword evidence="3" id="KW-1185">Reference proteome</keyword>
<evidence type="ECO:0000259" key="1">
    <source>
        <dbReference type="Pfam" id="PF00004"/>
    </source>
</evidence>
<evidence type="ECO:0000313" key="2">
    <source>
        <dbReference type="EMBL" id="RNL78614.1"/>
    </source>
</evidence>
<sequence length="151" mass="16739">MRGVRLVAPVGGRRNSARRRARSGVRVDRRGGAAAQLRSGLVSEEDDREAVIARLLDDGALTIDADVYRIDLSAVVSKYIGETEKNLRRLFDAAEKGGAILLFDEADDLFGKRTGVKDSPDRYASIELSPLLERIEVFDGIVLLRRWPDDD</sequence>
<gene>
    <name evidence="2" type="ORF">EFL95_05875</name>
</gene>
<dbReference type="SUPFAM" id="SSF52540">
    <property type="entry name" value="P-loop containing nucleoside triphosphate hydrolases"/>
    <property type="match status" value="1"/>
</dbReference>
<dbReference type="EMBL" id="RJSG01000002">
    <property type="protein sequence ID" value="RNL78614.1"/>
    <property type="molecule type" value="Genomic_DNA"/>
</dbReference>
<accession>A0A3N0DSM0</accession>
<evidence type="ECO:0000313" key="3">
    <source>
        <dbReference type="Proteomes" id="UP000277094"/>
    </source>
</evidence>
<dbReference type="InterPro" id="IPR027417">
    <property type="entry name" value="P-loop_NTPase"/>
</dbReference>
<proteinExistence type="predicted"/>
<organism evidence="2 3">
    <name type="scientific">Nocardioides marmorisolisilvae</name>
    <dbReference type="NCBI Taxonomy" id="1542737"/>
    <lineage>
        <taxon>Bacteria</taxon>
        <taxon>Bacillati</taxon>
        <taxon>Actinomycetota</taxon>
        <taxon>Actinomycetes</taxon>
        <taxon>Propionibacteriales</taxon>
        <taxon>Nocardioidaceae</taxon>
        <taxon>Nocardioides</taxon>
    </lineage>
</organism>
<dbReference type="GO" id="GO:0016887">
    <property type="term" value="F:ATP hydrolysis activity"/>
    <property type="evidence" value="ECO:0007669"/>
    <property type="project" value="InterPro"/>
</dbReference>